<evidence type="ECO:0000313" key="2">
    <source>
        <dbReference type="Proteomes" id="UP000887458"/>
    </source>
</evidence>
<proteinExistence type="predicted"/>
<dbReference type="Proteomes" id="UP000887458">
    <property type="component" value="Unassembled WGS sequence"/>
</dbReference>
<reference evidence="1 2" key="2">
    <citation type="journal article" date="2022" name="Mol. Biol. Evol.">
        <title>Comparative Genomics Reveals Insights into the Divergent Evolution of Astigmatic Mites and Household Pest Adaptations.</title>
        <authorList>
            <person name="Xiong Q."/>
            <person name="Wan A.T."/>
            <person name="Liu X."/>
            <person name="Fung C.S."/>
            <person name="Xiao X."/>
            <person name="Malainual N."/>
            <person name="Hou J."/>
            <person name="Wang L."/>
            <person name="Wang M."/>
            <person name="Yang K.Y."/>
            <person name="Cui Y."/>
            <person name="Leung E.L."/>
            <person name="Nong W."/>
            <person name="Shin S.K."/>
            <person name="Au S.W."/>
            <person name="Jeong K.Y."/>
            <person name="Chew F.T."/>
            <person name="Hui J.H."/>
            <person name="Leung T.F."/>
            <person name="Tungtrongchitr A."/>
            <person name="Zhong N."/>
            <person name="Liu Z."/>
            <person name="Tsui S.K."/>
        </authorList>
    </citation>
    <scope>NUCLEOTIDE SEQUENCE [LARGE SCALE GENOMIC DNA]</scope>
    <source>
        <strain evidence="1">Derp</strain>
    </source>
</reference>
<accession>A0ABQ8JT77</accession>
<reference evidence="1 2" key="1">
    <citation type="journal article" date="2018" name="J. Allergy Clin. Immunol.">
        <title>High-quality assembly of Dermatophagoides pteronyssinus genome and transcriptome reveals a wide range of novel allergens.</title>
        <authorList>
            <person name="Liu X.Y."/>
            <person name="Yang K.Y."/>
            <person name="Wang M.Q."/>
            <person name="Kwok J.S."/>
            <person name="Zeng X."/>
            <person name="Yang Z."/>
            <person name="Xiao X.J."/>
            <person name="Lau C.P."/>
            <person name="Li Y."/>
            <person name="Huang Z.M."/>
            <person name="Ba J.G."/>
            <person name="Yim A.K."/>
            <person name="Ouyang C.Y."/>
            <person name="Ngai S.M."/>
            <person name="Chan T.F."/>
            <person name="Leung E.L."/>
            <person name="Liu L."/>
            <person name="Liu Z.G."/>
            <person name="Tsui S.K."/>
        </authorList>
    </citation>
    <scope>NUCLEOTIDE SEQUENCE [LARGE SCALE GENOMIC DNA]</scope>
    <source>
        <strain evidence="1">Derp</strain>
    </source>
</reference>
<dbReference type="EMBL" id="NJHN03000017">
    <property type="protein sequence ID" value="KAH9425813.1"/>
    <property type="molecule type" value="Genomic_DNA"/>
</dbReference>
<protein>
    <submittedName>
        <fullName evidence="1">Uncharacterized protein</fullName>
    </submittedName>
</protein>
<comment type="caution">
    <text evidence="1">The sequence shown here is derived from an EMBL/GenBank/DDBJ whole genome shotgun (WGS) entry which is preliminary data.</text>
</comment>
<sequence length="59" mass="6823">MYHHCIRPFNNQFNIYTNINPSSNKMMIHSLSIGSIHKQSGIGSEDYLNLTQSKKLIEK</sequence>
<evidence type="ECO:0000313" key="1">
    <source>
        <dbReference type="EMBL" id="KAH9425813.1"/>
    </source>
</evidence>
<keyword evidence="2" id="KW-1185">Reference proteome</keyword>
<gene>
    <name evidence="1" type="ORF">DERP_005031</name>
</gene>
<name>A0ABQ8JT77_DERPT</name>
<organism evidence="1 2">
    <name type="scientific">Dermatophagoides pteronyssinus</name>
    <name type="common">European house dust mite</name>
    <dbReference type="NCBI Taxonomy" id="6956"/>
    <lineage>
        <taxon>Eukaryota</taxon>
        <taxon>Metazoa</taxon>
        <taxon>Ecdysozoa</taxon>
        <taxon>Arthropoda</taxon>
        <taxon>Chelicerata</taxon>
        <taxon>Arachnida</taxon>
        <taxon>Acari</taxon>
        <taxon>Acariformes</taxon>
        <taxon>Sarcoptiformes</taxon>
        <taxon>Astigmata</taxon>
        <taxon>Psoroptidia</taxon>
        <taxon>Analgoidea</taxon>
        <taxon>Pyroglyphidae</taxon>
        <taxon>Dermatophagoidinae</taxon>
        <taxon>Dermatophagoides</taxon>
    </lineage>
</organism>